<dbReference type="Pfam" id="PF01176">
    <property type="entry name" value="eIF-1a"/>
    <property type="match status" value="1"/>
</dbReference>
<dbReference type="GO" id="GO:0003743">
    <property type="term" value="F:translation initiation factor activity"/>
    <property type="evidence" value="ECO:0007669"/>
    <property type="project" value="InterPro"/>
</dbReference>
<dbReference type="SMART" id="SM00652">
    <property type="entry name" value="eIF1a"/>
    <property type="match status" value="1"/>
</dbReference>
<dbReference type="GO" id="GO:0005634">
    <property type="term" value="C:nucleus"/>
    <property type="evidence" value="ECO:0007669"/>
    <property type="project" value="TreeGrafter"/>
</dbReference>
<evidence type="ECO:0000313" key="5">
    <source>
        <dbReference type="EMBL" id="KAJ1917845.1"/>
    </source>
</evidence>
<dbReference type="Proteomes" id="UP001150538">
    <property type="component" value="Unassembled WGS sequence"/>
</dbReference>
<dbReference type="InterPro" id="IPR012340">
    <property type="entry name" value="NA-bd_OB-fold"/>
</dbReference>
<evidence type="ECO:0000256" key="2">
    <source>
        <dbReference type="ARBA" id="ARBA00022884"/>
    </source>
</evidence>
<dbReference type="OrthoDB" id="1738325at2759"/>
<dbReference type="AlphaFoldDB" id="A0A9W8A1V6"/>
<evidence type="ECO:0000313" key="6">
    <source>
        <dbReference type="Proteomes" id="UP001150538"/>
    </source>
</evidence>
<reference evidence="5" key="1">
    <citation type="submission" date="2022-07" db="EMBL/GenBank/DDBJ databases">
        <title>Phylogenomic reconstructions and comparative analyses of Kickxellomycotina fungi.</title>
        <authorList>
            <person name="Reynolds N.K."/>
            <person name="Stajich J.E."/>
            <person name="Barry K."/>
            <person name="Grigoriev I.V."/>
            <person name="Crous P."/>
            <person name="Smith M.E."/>
        </authorList>
    </citation>
    <scope>NUCLEOTIDE SEQUENCE</scope>
    <source>
        <strain evidence="5">NBRC 100468</strain>
    </source>
</reference>
<dbReference type="PANTHER" id="PTHR21641">
    <property type="entry name" value="TRANSLATION INITIATION FACTOR-RELATED"/>
    <property type="match status" value="1"/>
</dbReference>
<dbReference type="SUPFAM" id="SSF50249">
    <property type="entry name" value="Nucleic acid-binding proteins"/>
    <property type="match status" value="1"/>
</dbReference>
<feature type="domain" description="S1-like" evidence="4">
    <location>
        <begin position="73"/>
        <end position="113"/>
    </location>
</feature>
<dbReference type="Gene3D" id="2.40.50.140">
    <property type="entry name" value="Nucleic acid-binding proteins"/>
    <property type="match status" value="1"/>
</dbReference>
<proteinExistence type="inferred from homology"/>
<dbReference type="EMBL" id="JANBPU010000060">
    <property type="protein sequence ID" value="KAJ1917845.1"/>
    <property type="molecule type" value="Genomic_DNA"/>
</dbReference>
<keyword evidence="2" id="KW-0694">RNA-binding</keyword>
<dbReference type="GO" id="GO:0003723">
    <property type="term" value="F:RNA binding"/>
    <property type="evidence" value="ECO:0007669"/>
    <property type="project" value="UniProtKB-KW"/>
</dbReference>
<evidence type="ECO:0000256" key="1">
    <source>
        <dbReference type="ARBA" id="ARBA00007340"/>
    </source>
</evidence>
<feature type="region of interest" description="Disordered" evidence="3">
    <location>
        <begin position="132"/>
        <end position="173"/>
    </location>
</feature>
<dbReference type="InterPro" id="IPR001253">
    <property type="entry name" value="TIF_eIF-1A"/>
</dbReference>
<comment type="similarity">
    <text evidence="1">Belongs to the EIF1AD family.</text>
</comment>
<evidence type="ECO:0000256" key="3">
    <source>
        <dbReference type="SAM" id="MobiDB-lite"/>
    </source>
</evidence>
<dbReference type="InterPro" id="IPR006196">
    <property type="entry name" value="RNA-binding_domain_S1_IF1"/>
</dbReference>
<evidence type="ECO:0000259" key="4">
    <source>
        <dbReference type="Pfam" id="PF01176"/>
    </source>
</evidence>
<protein>
    <submittedName>
        <fullName evidence="5">RNA-binding protein eif1ad</fullName>
    </submittedName>
</protein>
<sequence length="173" mass="19216">MGKKKHLSLTAADSLSAPTPKTPIAKVLALPGQYLCALEIPVSSVEENLAKTLKSMPQWKEEGDKEEKEKSDSIVMLAQLPPKYRNVIWVKRGSYVMVDLNEQLTDKVCGEIMGVLLPNHIKEFKKNSLWPSGFGDNTQKATEPSPDSDDDLVANTNRVVHYDSESDEDSDDE</sequence>
<keyword evidence="6" id="KW-1185">Reference proteome</keyword>
<accession>A0A9W8A1V6</accession>
<dbReference type="InterPro" id="IPR039294">
    <property type="entry name" value="EIF1AD"/>
</dbReference>
<organism evidence="5 6">
    <name type="scientific">Mycoemilia scoparia</name>
    <dbReference type="NCBI Taxonomy" id="417184"/>
    <lineage>
        <taxon>Eukaryota</taxon>
        <taxon>Fungi</taxon>
        <taxon>Fungi incertae sedis</taxon>
        <taxon>Zoopagomycota</taxon>
        <taxon>Kickxellomycotina</taxon>
        <taxon>Kickxellomycetes</taxon>
        <taxon>Kickxellales</taxon>
        <taxon>Kickxellaceae</taxon>
        <taxon>Mycoemilia</taxon>
    </lineage>
</organism>
<dbReference type="PANTHER" id="PTHR21641:SF0">
    <property type="entry name" value="RNA-BINDING PROTEIN EIF1AD-RELATED"/>
    <property type="match status" value="1"/>
</dbReference>
<name>A0A9W8A1V6_9FUNG</name>
<gene>
    <name evidence="5" type="primary">EIF1AD</name>
    <name evidence="5" type="ORF">H4219_002955</name>
</gene>
<comment type="caution">
    <text evidence="5">The sequence shown here is derived from an EMBL/GenBank/DDBJ whole genome shotgun (WGS) entry which is preliminary data.</text>
</comment>